<dbReference type="InterPro" id="IPR006132">
    <property type="entry name" value="Asp/Orn_carbamoyltranf_P-bd"/>
</dbReference>
<organism evidence="10 11">
    <name type="scientific">Actinomadura nitritigenes</name>
    <dbReference type="NCBI Taxonomy" id="134602"/>
    <lineage>
        <taxon>Bacteria</taxon>
        <taxon>Bacillati</taxon>
        <taxon>Actinomycetota</taxon>
        <taxon>Actinomycetes</taxon>
        <taxon>Streptosporangiales</taxon>
        <taxon>Thermomonosporaceae</taxon>
        <taxon>Actinomadura</taxon>
    </lineage>
</organism>
<proteinExistence type="inferred from homology"/>
<feature type="binding site" evidence="7">
    <location>
        <position position="166"/>
    </location>
    <ligand>
        <name>L-aspartate</name>
        <dbReference type="ChEBI" id="CHEBI:29991"/>
    </ligand>
</feature>
<feature type="binding site" evidence="7">
    <location>
        <position position="136"/>
    </location>
    <ligand>
        <name>carbamoyl phosphate</name>
        <dbReference type="ChEBI" id="CHEBI:58228"/>
    </ligand>
</feature>
<feature type="binding site" evidence="7">
    <location>
        <position position="56"/>
    </location>
    <ligand>
        <name>carbamoyl phosphate</name>
        <dbReference type="ChEBI" id="CHEBI:58228"/>
    </ligand>
</feature>
<accession>A0ABS3R5Y5</accession>
<dbReference type="PRINTS" id="PR00100">
    <property type="entry name" value="AOTCASE"/>
</dbReference>
<feature type="domain" description="Aspartate/ornithine carbamoyltransferase carbamoyl-P binding" evidence="9">
    <location>
        <begin position="3"/>
        <end position="145"/>
    </location>
</feature>
<protein>
    <recommendedName>
        <fullName evidence="7">Aspartate carbamoyltransferase</fullName>
        <ecNumber evidence="7">2.1.3.2</ecNumber>
    </recommendedName>
    <alternativeName>
        <fullName evidence="7">Aspartate transcarbamylase</fullName>
        <shortName evidence="7">ATCase</shortName>
    </alternativeName>
</protein>
<feature type="binding site" evidence="7">
    <location>
        <position position="55"/>
    </location>
    <ligand>
        <name>carbamoyl phosphate</name>
        <dbReference type="ChEBI" id="CHEBI:58228"/>
    </ligand>
</feature>
<dbReference type="PANTHER" id="PTHR45753:SF6">
    <property type="entry name" value="ASPARTATE CARBAMOYLTRANSFERASE"/>
    <property type="match status" value="1"/>
</dbReference>
<evidence type="ECO:0000256" key="1">
    <source>
        <dbReference type="ARBA" id="ARBA00004852"/>
    </source>
</evidence>
<dbReference type="NCBIfam" id="TIGR00670">
    <property type="entry name" value="asp_carb_tr"/>
    <property type="match status" value="1"/>
</dbReference>
<dbReference type="PROSITE" id="PS00097">
    <property type="entry name" value="CARBAMOYLTRANSFERASE"/>
    <property type="match status" value="1"/>
</dbReference>
<comment type="function">
    <text evidence="5 7">Catalyzes the condensation of carbamoyl phosphate and aspartate to form carbamoyl aspartate and inorganic phosphate, the committed step in the de novo pyrimidine nucleotide biosynthesis pathway.</text>
</comment>
<dbReference type="RefSeq" id="WP_208269985.1">
    <property type="nucleotide sequence ID" value="NZ_BAAAGM010000039.1"/>
</dbReference>
<evidence type="ECO:0000256" key="6">
    <source>
        <dbReference type="ARBA" id="ARBA00048859"/>
    </source>
</evidence>
<comment type="pathway">
    <text evidence="1 7">Pyrimidine metabolism; UMP biosynthesis via de novo pathway; (S)-dihydroorotate from bicarbonate: step 2/3.</text>
</comment>
<comment type="subunit">
    <text evidence="7">Heterododecamer (2C3:3R2) of six catalytic PyrB chains organized as two trimers (C3), and six regulatory PyrI chains organized as three dimers (R2).</text>
</comment>
<gene>
    <name evidence="7" type="primary">pyrB</name>
    <name evidence="10" type="ORF">J4557_29385</name>
</gene>
<comment type="catalytic activity">
    <reaction evidence="6 7">
        <text>carbamoyl phosphate + L-aspartate = N-carbamoyl-L-aspartate + phosphate + H(+)</text>
        <dbReference type="Rhea" id="RHEA:20013"/>
        <dbReference type="ChEBI" id="CHEBI:15378"/>
        <dbReference type="ChEBI" id="CHEBI:29991"/>
        <dbReference type="ChEBI" id="CHEBI:32814"/>
        <dbReference type="ChEBI" id="CHEBI:43474"/>
        <dbReference type="ChEBI" id="CHEBI:58228"/>
        <dbReference type="EC" id="2.1.3.2"/>
    </reaction>
</comment>
<keyword evidence="3 7" id="KW-0808">Transferase</keyword>
<sequence>MKRHLISAADLTRDDALLVLDTAEELAQIASRAVKKLPTLRGRTVVNLFFEDSTRTRISFEAAAKRLSADVINFSAKGSSVSKGESLKDTALTLEAMGADGVVIRHSASGAPHRLAGWVQGSVVNAGDGTHEHPTQALLDAFTMRKRLGELEGRRVTIVGDVLHSRVARSNVLLLNTLGADVTVVAPPTLLPVAIDTWPCSVSYDLDGVLPKSDVIMMLRVQQERMNAAYFPTVREYSRRYGLDAERMAALPDHAIVMHPGPMNRGVEIAAEVADSVRSTIVEQVANGVSARMAVLYLLLGGSEPAIGQEVSQ</sequence>
<keyword evidence="4 7" id="KW-0665">Pyrimidine biosynthesis</keyword>
<keyword evidence="11" id="KW-1185">Reference proteome</keyword>
<feature type="binding site" evidence="7">
    <location>
        <position position="262"/>
    </location>
    <ligand>
        <name>carbamoyl phosphate</name>
        <dbReference type="ChEBI" id="CHEBI:58228"/>
    </ligand>
</feature>
<evidence type="ECO:0000256" key="5">
    <source>
        <dbReference type="ARBA" id="ARBA00043884"/>
    </source>
</evidence>
<evidence type="ECO:0000256" key="4">
    <source>
        <dbReference type="ARBA" id="ARBA00022975"/>
    </source>
</evidence>
<feature type="binding site" evidence="7">
    <location>
        <position position="261"/>
    </location>
    <ligand>
        <name>carbamoyl phosphate</name>
        <dbReference type="ChEBI" id="CHEBI:58228"/>
    </ligand>
</feature>
<dbReference type="Gene3D" id="3.40.50.1370">
    <property type="entry name" value="Aspartate/ornithine carbamoyltransferase"/>
    <property type="match status" value="2"/>
</dbReference>
<evidence type="ECO:0000313" key="11">
    <source>
        <dbReference type="Proteomes" id="UP000666915"/>
    </source>
</evidence>
<feature type="domain" description="Aspartate/ornithine carbamoyltransferase Asp/Orn-binding" evidence="8">
    <location>
        <begin position="153"/>
        <end position="299"/>
    </location>
</feature>
<dbReference type="GO" id="GO:0004070">
    <property type="term" value="F:aspartate carbamoyltransferase activity"/>
    <property type="evidence" value="ECO:0007669"/>
    <property type="project" value="UniProtKB-EC"/>
</dbReference>
<dbReference type="Pfam" id="PF02729">
    <property type="entry name" value="OTCace_N"/>
    <property type="match status" value="1"/>
</dbReference>
<dbReference type="HAMAP" id="MF_00001">
    <property type="entry name" value="Asp_carb_tr"/>
    <property type="match status" value="1"/>
</dbReference>
<name>A0ABS3R5Y5_9ACTN</name>
<feature type="binding site" evidence="7">
    <location>
        <position position="105"/>
    </location>
    <ligand>
        <name>carbamoyl phosphate</name>
        <dbReference type="ChEBI" id="CHEBI:58228"/>
    </ligand>
</feature>
<dbReference type="Pfam" id="PF00185">
    <property type="entry name" value="OTCace"/>
    <property type="match status" value="1"/>
</dbReference>
<dbReference type="InterPro" id="IPR006130">
    <property type="entry name" value="Asp/Orn_carbamoylTrfase"/>
</dbReference>
<dbReference type="EC" id="2.1.3.2" evidence="7"/>
<evidence type="ECO:0000256" key="7">
    <source>
        <dbReference type="HAMAP-Rule" id="MF_00001"/>
    </source>
</evidence>
<evidence type="ECO:0000256" key="2">
    <source>
        <dbReference type="ARBA" id="ARBA00008896"/>
    </source>
</evidence>
<evidence type="ECO:0000259" key="8">
    <source>
        <dbReference type="Pfam" id="PF00185"/>
    </source>
</evidence>
<dbReference type="PRINTS" id="PR00101">
    <property type="entry name" value="ATCASE"/>
</dbReference>
<dbReference type="InterPro" id="IPR002082">
    <property type="entry name" value="Asp_carbamoyltransf"/>
</dbReference>
<dbReference type="InterPro" id="IPR036901">
    <property type="entry name" value="Asp/Orn_carbamoylTrfase_sf"/>
</dbReference>
<reference evidence="10 11" key="1">
    <citation type="submission" date="2021-03" db="EMBL/GenBank/DDBJ databases">
        <authorList>
            <person name="Kanchanasin P."/>
            <person name="Saeng-In P."/>
            <person name="Phongsopitanun W."/>
            <person name="Yuki M."/>
            <person name="Kudo T."/>
            <person name="Ohkuma M."/>
            <person name="Tanasupawat S."/>
        </authorList>
    </citation>
    <scope>NUCLEOTIDE SEQUENCE [LARGE SCALE GENOMIC DNA]</scope>
    <source>
        <strain evidence="10 11">L46</strain>
    </source>
</reference>
<dbReference type="Proteomes" id="UP000666915">
    <property type="component" value="Unassembled WGS sequence"/>
</dbReference>
<dbReference type="InterPro" id="IPR006131">
    <property type="entry name" value="Asp_carbamoyltransf_Asp/Orn-bd"/>
</dbReference>
<dbReference type="SUPFAM" id="SSF53671">
    <property type="entry name" value="Aspartate/ornithine carbamoyltransferase"/>
    <property type="match status" value="1"/>
</dbReference>
<feature type="binding site" evidence="7">
    <location>
        <position position="220"/>
    </location>
    <ligand>
        <name>L-aspartate</name>
        <dbReference type="ChEBI" id="CHEBI:29991"/>
    </ligand>
</feature>
<evidence type="ECO:0000259" key="9">
    <source>
        <dbReference type="Pfam" id="PF02729"/>
    </source>
</evidence>
<evidence type="ECO:0000256" key="3">
    <source>
        <dbReference type="ARBA" id="ARBA00022679"/>
    </source>
</evidence>
<comment type="similarity">
    <text evidence="2 7">Belongs to the aspartate/ornithine carbamoyltransferase superfamily. ATCase family.</text>
</comment>
<dbReference type="NCBIfam" id="NF002032">
    <property type="entry name" value="PRK00856.1"/>
    <property type="match status" value="1"/>
</dbReference>
<feature type="binding site" evidence="7">
    <location>
        <position position="133"/>
    </location>
    <ligand>
        <name>carbamoyl phosphate</name>
        <dbReference type="ChEBI" id="CHEBI:58228"/>
    </ligand>
</feature>
<dbReference type="PANTHER" id="PTHR45753">
    <property type="entry name" value="ORNITHINE CARBAMOYLTRANSFERASE, MITOCHONDRIAL"/>
    <property type="match status" value="1"/>
</dbReference>
<dbReference type="EMBL" id="JAGEOK010000020">
    <property type="protein sequence ID" value="MBO2441645.1"/>
    <property type="molecule type" value="Genomic_DNA"/>
</dbReference>
<feature type="binding site" evidence="7">
    <location>
        <position position="83"/>
    </location>
    <ligand>
        <name>L-aspartate</name>
        <dbReference type="ChEBI" id="CHEBI:29991"/>
    </ligand>
</feature>
<comment type="caution">
    <text evidence="10">The sequence shown here is derived from an EMBL/GenBank/DDBJ whole genome shotgun (WGS) entry which is preliminary data.</text>
</comment>
<evidence type="ECO:0000313" key="10">
    <source>
        <dbReference type="EMBL" id="MBO2441645.1"/>
    </source>
</evidence>